<dbReference type="InterPro" id="IPR036318">
    <property type="entry name" value="FAD-bd_PCMH-like_sf"/>
</dbReference>
<dbReference type="Pfam" id="PF00941">
    <property type="entry name" value="FAD_binding_5"/>
    <property type="match status" value="1"/>
</dbReference>
<dbReference type="PANTHER" id="PTHR42659">
    <property type="entry name" value="XANTHINE DEHYDROGENASE SUBUNIT C-RELATED"/>
    <property type="match status" value="1"/>
</dbReference>
<evidence type="ECO:0000256" key="2">
    <source>
        <dbReference type="ARBA" id="ARBA00022827"/>
    </source>
</evidence>
<dbReference type="Gene3D" id="3.30.43.10">
    <property type="entry name" value="Uridine Diphospho-n-acetylenolpyruvylglucosamine Reductase, domain 2"/>
    <property type="match status" value="1"/>
</dbReference>
<dbReference type="SMART" id="SM01092">
    <property type="entry name" value="CO_deh_flav_C"/>
    <property type="match status" value="1"/>
</dbReference>
<keyword evidence="2" id="KW-0274">FAD</keyword>
<dbReference type="InterPro" id="IPR016167">
    <property type="entry name" value="FAD-bd_PCMH_sub1"/>
</dbReference>
<organism evidence="5 6">
    <name type="scientific">Maioricimonas rarisocia</name>
    <dbReference type="NCBI Taxonomy" id="2528026"/>
    <lineage>
        <taxon>Bacteria</taxon>
        <taxon>Pseudomonadati</taxon>
        <taxon>Planctomycetota</taxon>
        <taxon>Planctomycetia</taxon>
        <taxon>Planctomycetales</taxon>
        <taxon>Planctomycetaceae</taxon>
        <taxon>Maioricimonas</taxon>
    </lineage>
</organism>
<proteinExistence type="predicted"/>
<keyword evidence="3 5" id="KW-0560">Oxidoreductase</keyword>
<dbReference type="Proteomes" id="UP000320496">
    <property type="component" value="Chromosome"/>
</dbReference>
<dbReference type="OrthoDB" id="9789842at2"/>
<dbReference type="InterPro" id="IPR005107">
    <property type="entry name" value="CO_DH_flav_C"/>
</dbReference>
<evidence type="ECO:0000256" key="1">
    <source>
        <dbReference type="ARBA" id="ARBA00022630"/>
    </source>
</evidence>
<gene>
    <name evidence="5" type="primary">cutM_2</name>
    <name evidence="5" type="ORF">Mal4_43240</name>
</gene>
<dbReference type="InterPro" id="IPR036683">
    <property type="entry name" value="CO_DH_flav_C_dom_sf"/>
</dbReference>
<dbReference type="InterPro" id="IPR016166">
    <property type="entry name" value="FAD-bd_PCMH"/>
</dbReference>
<dbReference type="Gene3D" id="3.30.465.10">
    <property type="match status" value="1"/>
</dbReference>
<keyword evidence="1" id="KW-0285">Flavoprotein</keyword>
<dbReference type="InterPro" id="IPR051312">
    <property type="entry name" value="Diverse_Substr_Oxidored"/>
</dbReference>
<name>A0A517ZC02_9PLAN</name>
<evidence type="ECO:0000259" key="4">
    <source>
        <dbReference type="PROSITE" id="PS51387"/>
    </source>
</evidence>
<dbReference type="GO" id="GO:0043885">
    <property type="term" value="F:anaerobic carbon-monoxide dehydrogenase activity"/>
    <property type="evidence" value="ECO:0007669"/>
    <property type="project" value="UniProtKB-EC"/>
</dbReference>
<sequence length="295" mass="31222">MIDFEYEAPESLERAIAVLSEMNGRARPLAGGTDLIDHVRTGRLTPELIVDIKKIPELNAITHADDGLRLGAAVPCYRIYEDPVIRRDFAALVDACSIIGGIQIQNRASVGGNLCTSGPAADSAPALIALAATCVITGPDGTREVPVEQFFTGPGQNVLQRGELLVEMKLPTPAASSGSHYRRFIPRNEMDIAVVGVGAAVTLEEDGQTIRSARIGLGAVAPKPLIADEASQLLAGKSATDESLAEAAQAARSIVTPIDDMRGTVEFRTHVTGVLVERVLRQAIARARGEESPQS</sequence>
<dbReference type="PROSITE" id="PS51387">
    <property type="entry name" value="FAD_PCMH"/>
    <property type="match status" value="1"/>
</dbReference>
<dbReference type="Gene3D" id="3.30.390.50">
    <property type="entry name" value="CO dehydrogenase flavoprotein, C-terminal domain"/>
    <property type="match status" value="1"/>
</dbReference>
<dbReference type="GO" id="GO:0071949">
    <property type="term" value="F:FAD binding"/>
    <property type="evidence" value="ECO:0007669"/>
    <property type="project" value="InterPro"/>
</dbReference>
<reference evidence="5 6" key="1">
    <citation type="submission" date="2019-02" db="EMBL/GenBank/DDBJ databases">
        <title>Deep-cultivation of Planctomycetes and their phenomic and genomic characterization uncovers novel biology.</title>
        <authorList>
            <person name="Wiegand S."/>
            <person name="Jogler M."/>
            <person name="Boedeker C."/>
            <person name="Pinto D."/>
            <person name="Vollmers J."/>
            <person name="Rivas-Marin E."/>
            <person name="Kohn T."/>
            <person name="Peeters S.H."/>
            <person name="Heuer A."/>
            <person name="Rast P."/>
            <person name="Oberbeckmann S."/>
            <person name="Bunk B."/>
            <person name="Jeske O."/>
            <person name="Meyerdierks A."/>
            <person name="Storesund J.E."/>
            <person name="Kallscheuer N."/>
            <person name="Luecker S."/>
            <person name="Lage O.M."/>
            <person name="Pohl T."/>
            <person name="Merkel B.J."/>
            <person name="Hornburger P."/>
            <person name="Mueller R.-W."/>
            <person name="Bruemmer F."/>
            <person name="Labrenz M."/>
            <person name="Spormann A.M."/>
            <person name="Op den Camp H."/>
            <person name="Overmann J."/>
            <person name="Amann R."/>
            <person name="Jetten M.S.M."/>
            <person name="Mascher T."/>
            <person name="Medema M.H."/>
            <person name="Devos D.P."/>
            <person name="Kaster A.-K."/>
            <person name="Ovreas L."/>
            <person name="Rohde M."/>
            <person name="Galperin M.Y."/>
            <person name="Jogler C."/>
        </authorList>
    </citation>
    <scope>NUCLEOTIDE SEQUENCE [LARGE SCALE GENOMIC DNA]</scope>
    <source>
        <strain evidence="5 6">Mal4</strain>
    </source>
</reference>
<evidence type="ECO:0000256" key="3">
    <source>
        <dbReference type="ARBA" id="ARBA00023002"/>
    </source>
</evidence>
<dbReference type="RefSeq" id="WP_145371098.1">
    <property type="nucleotide sequence ID" value="NZ_CP036275.1"/>
</dbReference>
<dbReference type="SUPFAM" id="SSF56176">
    <property type="entry name" value="FAD-binding/transporter-associated domain-like"/>
    <property type="match status" value="1"/>
</dbReference>
<dbReference type="InterPro" id="IPR002346">
    <property type="entry name" value="Mopterin_DH_FAD-bd"/>
</dbReference>
<protein>
    <submittedName>
        <fullName evidence="5">Carbon monoxide dehydrogenase medium chain</fullName>
        <ecNumber evidence="5">1.2.7.4</ecNumber>
    </submittedName>
</protein>
<dbReference type="PANTHER" id="PTHR42659:SF2">
    <property type="entry name" value="XANTHINE DEHYDROGENASE SUBUNIT C-RELATED"/>
    <property type="match status" value="1"/>
</dbReference>
<feature type="domain" description="FAD-binding PCMH-type" evidence="4">
    <location>
        <begin position="1"/>
        <end position="175"/>
    </location>
</feature>
<dbReference type="Pfam" id="PF03450">
    <property type="entry name" value="CO_deh_flav_C"/>
    <property type="match status" value="1"/>
</dbReference>
<dbReference type="SUPFAM" id="SSF55447">
    <property type="entry name" value="CO dehydrogenase flavoprotein C-terminal domain-like"/>
    <property type="match status" value="1"/>
</dbReference>
<keyword evidence="6" id="KW-1185">Reference proteome</keyword>
<evidence type="ECO:0000313" key="5">
    <source>
        <dbReference type="EMBL" id="QDU39970.1"/>
    </source>
</evidence>
<evidence type="ECO:0000313" key="6">
    <source>
        <dbReference type="Proteomes" id="UP000320496"/>
    </source>
</evidence>
<dbReference type="EC" id="1.2.7.4" evidence="5"/>
<dbReference type="KEGG" id="mri:Mal4_43240"/>
<dbReference type="EMBL" id="CP036275">
    <property type="protein sequence ID" value="QDU39970.1"/>
    <property type="molecule type" value="Genomic_DNA"/>
</dbReference>
<accession>A0A517ZC02</accession>
<dbReference type="AlphaFoldDB" id="A0A517ZC02"/>
<dbReference type="InterPro" id="IPR016169">
    <property type="entry name" value="FAD-bd_PCMH_sub2"/>
</dbReference>